<dbReference type="OrthoDB" id="9905758at2"/>
<reference evidence="2 3" key="1">
    <citation type="submission" date="2019-02" db="EMBL/GenBank/DDBJ databases">
        <title>Draft genome sequences of novel Actinobacteria.</title>
        <authorList>
            <person name="Sahin N."/>
            <person name="Ay H."/>
            <person name="Saygin H."/>
        </authorList>
    </citation>
    <scope>NUCLEOTIDE SEQUENCE [LARGE SCALE GENOMIC DNA]</scope>
    <source>
        <strain evidence="2 3">16K104</strain>
    </source>
</reference>
<keyword evidence="3" id="KW-1185">Reference proteome</keyword>
<proteinExistence type="predicted"/>
<organism evidence="2 3">
    <name type="scientific">Kribbella turkmenica</name>
    <dbReference type="NCBI Taxonomy" id="2530375"/>
    <lineage>
        <taxon>Bacteria</taxon>
        <taxon>Bacillati</taxon>
        <taxon>Actinomycetota</taxon>
        <taxon>Actinomycetes</taxon>
        <taxon>Propionibacteriales</taxon>
        <taxon>Kribbellaceae</taxon>
        <taxon>Kribbella</taxon>
    </lineage>
</organism>
<feature type="region of interest" description="Disordered" evidence="1">
    <location>
        <begin position="1"/>
        <end position="69"/>
    </location>
</feature>
<comment type="caution">
    <text evidence="2">The sequence shown here is derived from an EMBL/GenBank/DDBJ whole genome shotgun (WGS) entry which is preliminary data.</text>
</comment>
<gene>
    <name evidence="2" type="ORF">E1218_06785</name>
</gene>
<evidence type="ECO:0000256" key="1">
    <source>
        <dbReference type="SAM" id="MobiDB-lite"/>
    </source>
</evidence>
<evidence type="ECO:0000313" key="2">
    <source>
        <dbReference type="EMBL" id="TDD28519.1"/>
    </source>
</evidence>
<dbReference type="AlphaFoldDB" id="A0A4R4XDI8"/>
<name>A0A4R4XDI8_9ACTN</name>
<accession>A0A4R4XDI8</accession>
<evidence type="ECO:0000313" key="3">
    <source>
        <dbReference type="Proteomes" id="UP000295172"/>
    </source>
</evidence>
<dbReference type="Proteomes" id="UP000295172">
    <property type="component" value="Unassembled WGS sequence"/>
</dbReference>
<dbReference type="RefSeq" id="WP_132317390.1">
    <property type="nucleotide sequence ID" value="NZ_SMKR01000020.1"/>
</dbReference>
<feature type="compositionally biased region" description="Acidic residues" evidence="1">
    <location>
        <begin position="20"/>
        <end position="29"/>
    </location>
</feature>
<protein>
    <submittedName>
        <fullName evidence="2">Uncharacterized protein</fullName>
    </submittedName>
</protein>
<sequence length="69" mass="7459">MTSPSGPYEGLTPTTHEDPAEITDSEVNEALERGGEVDLTGQEIRHDEGAQPDTNRNDKPQPPTKESQG</sequence>
<dbReference type="EMBL" id="SMKR01000020">
    <property type="protein sequence ID" value="TDD28519.1"/>
    <property type="molecule type" value="Genomic_DNA"/>
</dbReference>
<feature type="compositionally biased region" description="Basic and acidic residues" evidence="1">
    <location>
        <begin position="43"/>
        <end position="59"/>
    </location>
</feature>